<feature type="binding site" evidence="9">
    <location>
        <position position="165"/>
    </location>
    <ligand>
        <name>chlorophyll a</name>
        <dbReference type="ChEBI" id="CHEBI:58416"/>
        <label>1</label>
    </ligand>
</feature>
<dbReference type="KEGG" id="fcy:FRACYDRAFT_275731"/>
<evidence type="ECO:0000313" key="13">
    <source>
        <dbReference type="Proteomes" id="UP000095751"/>
    </source>
</evidence>
<feature type="binding site" evidence="9">
    <location>
        <position position="181"/>
    </location>
    <ligand>
        <name>chlorophyll a</name>
        <dbReference type="ChEBI" id="CHEBI:58416"/>
        <label>1</label>
    </ligand>
</feature>
<dbReference type="GO" id="GO:0030076">
    <property type="term" value="C:light-harvesting complex"/>
    <property type="evidence" value="ECO:0007669"/>
    <property type="project" value="UniProtKB-KW"/>
</dbReference>
<dbReference type="GO" id="GO:0016020">
    <property type="term" value="C:membrane"/>
    <property type="evidence" value="ECO:0007669"/>
    <property type="project" value="InterPro"/>
</dbReference>
<evidence type="ECO:0000313" key="12">
    <source>
        <dbReference type="EMBL" id="OEU16008.1"/>
    </source>
</evidence>
<keyword evidence="11" id="KW-0732">Signal</keyword>
<evidence type="ECO:0000256" key="11">
    <source>
        <dbReference type="SAM" id="SignalP"/>
    </source>
</evidence>
<feature type="region of interest" description="Disordered" evidence="10">
    <location>
        <begin position="39"/>
        <end position="60"/>
    </location>
</feature>
<evidence type="ECO:0000256" key="2">
    <source>
        <dbReference type="ARBA" id="ARBA00004229"/>
    </source>
</evidence>
<comment type="subcellular location">
    <subcellularLocation>
        <location evidence="2">Plastid</location>
        <location evidence="2">Chloroplast</location>
    </subcellularLocation>
</comment>
<dbReference type="SUPFAM" id="SSF103511">
    <property type="entry name" value="Chlorophyll a-b binding protein"/>
    <property type="match status" value="1"/>
</dbReference>
<dbReference type="InterPro" id="IPR001344">
    <property type="entry name" value="Chloro_AB-bd_pln"/>
</dbReference>
<comment type="similarity">
    <text evidence="3">Belongs to the fucoxanthin chlorophyll protein family.</text>
</comment>
<dbReference type="OrthoDB" id="423598at2759"/>
<dbReference type="Pfam" id="PF00504">
    <property type="entry name" value="Chloroa_b-bind"/>
    <property type="match status" value="1"/>
</dbReference>
<dbReference type="EMBL" id="KV784359">
    <property type="protein sequence ID" value="OEU16008.1"/>
    <property type="molecule type" value="Genomic_DNA"/>
</dbReference>
<feature type="chain" id="PRO_5009192957" evidence="11">
    <location>
        <begin position="19"/>
        <end position="336"/>
    </location>
</feature>
<feature type="binding site" evidence="9">
    <location>
        <position position="301"/>
    </location>
    <ligand>
        <name>chlorophyll a</name>
        <dbReference type="ChEBI" id="CHEBI:58416"/>
        <label>1</label>
    </ligand>
</feature>
<reference evidence="12 13" key="1">
    <citation type="submission" date="2016-09" db="EMBL/GenBank/DDBJ databases">
        <title>Extensive genetic diversity and differential bi-allelic expression allows diatom success in the polar Southern Ocean.</title>
        <authorList>
            <consortium name="DOE Joint Genome Institute"/>
            <person name="Mock T."/>
            <person name="Otillar R.P."/>
            <person name="Strauss J."/>
            <person name="Dupont C."/>
            <person name="Frickenhaus S."/>
            <person name="Maumus F."/>
            <person name="Mcmullan M."/>
            <person name="Sanges R."/>
            <person name="Schmutz J."/>
            <person name="Toseland A."/>
            <person name="Valas R."/>
            <person name="Veluchamy A."/>
            <person name="Ward B.J."/>
            <person name="Allen A."/>
            <person name="Barry K."/>
            <person name="Falciatore A."/>
            <person name="Ferrante M."/>
            <person name="Fortunato A.E."/>
            <person name="Gloeckner G."/>
            <person name="Gruber A."/>
            <person name="Hipkin R."/>
            <person name="Janech M."/>
            <person name="Kroth P."/>
            <person name="Leese F."/>
            <person name="Lindquist E."/>
            <person name="Lyon B.R."/>
            <person name="Martin J."/>
            <person name="Mayer C."/>
            <person name="Parker M."/>
            <person name="Quesneville H."/>
            <person name="Raymond J."/>
            <person name="Uhlig C."/>
            <person name="Valentin K.U."/>
            <person name="Worden A.Z."/>
            <person name="Armbrust E.V."/>
            <person name="Bowler C."/>
            <person name="Green B."/>
            <person name="Moulton V."/>
            <person name="Van Oosterhout C."/>
            <person name="Grigoriev I."/>
        </authorList>
    </citation>
    <scope>NUCLEOTIDE SEQUENCE [LARGE SCALE GENOMIC DNA]</scope>
    <source>
        <strain evidence="12 13">CCMP1102</strain>
    </source>
</reference>
<protein>
    <submittedName>
        <fullName evidence="12">Fucoxanthin chlorophyll a/c protein</fullName>
    </submittedName>
</protein>
<sequence>MRSTSIIIATSFAPTAFAFTLKGGNSNSNTMTTKIQASSVSEDVKQKQQQISDPLGLYPQDSTERQLGLIQPLESSSQSQDQTLIDPLGLYSQDTQERQSGMIEPLLSGPQAQDKTVFDPLSIYQDRSELTNDVVMSASLPFLKRPAALDGSLPGDRGFDPFNFSSDDSKLLWYREAEIKHGRLAMLASVGWVLSELTHNTFASQLDLDSLLGFSDKVPSVLNGGLGQTNPLFWIAAIGAAAALESVPSMNENGDRREPGDFNFDPLGLGGNDYQQKFDKQEAEIFNGRLAMLGITGFAIQEFFLNDAVINQTPIFFKPFGDVVAQLMESGAANSM</sequence>
<dbReference type="PANTHER" id="PTHR21649">
    <property type="entry name" value="CHLOROPHYLL A/B BINDING PROTEIN"/>
    <property type="match status" value="1"/>
</dbReference>
<evidence type="ECO:0000256" key="10">
    <source>
        <dbReference type="SAM" id="MobiDB-lite"/>
    </source>
</evidence>
<feature type="binding site" description="axial binding residue" evidence="9">
    <location>
        <position position="183"/>
    </location>
    <ligand>
        <name>chlorophyll b</name>
        <dbReference type="ChEBI" id="CHEBI:61721"/>
        <label>1</label>
    </ligand>
    <ligandPart>
        <name>Mg</name>
        <dbReference type="ChEBI" id="CHEBI:25107"/>
    </ligandPart>
</feature>
<gene>
    <name evidence="12" type="primary">LHCR3</name>
    <name evidence="12" type="ORF">FRACYDRAFT_275731</name>
</gene>
<evidence type="ECO:0000256" key="9">
    <source>
        <dbReference type="PIRSR" id="PIRSR601344-1"/>
    </source>
</evidence>
<keyword evidence="9" id="KW-0157">Chromophore</keyword>
<feature type="binding site" evidence="9">
    <location>
        <position position="287"/>
    </location>
    <ligand>
        <name>chlorophyll a</name>
        <dbReference type="ChEBI" id="CHEBI:58416"/>
        <label>1</label>
    </ligand>
</feature>
<comment type="function">
    <text evidence="1">The light-harvesting complex (LHC) functions as a light receptor, it captures and delivers excitation energy to photosystems with which it is closely associated. Energy is transferred from the carotenoid and chlorophyll C (or B) to chlorophyll A and the photosynthetic reaction centers where it is used to synthesize ATP and reducing power.</text>
</comment>
<feature type="compositionally biased region" description="Polar residues" evidence="10">
    <location>
        <begin position="39"/>
        <end position="52"/>
    </location>
</feature>
<feature type="binding site" evidence="9">
    <location>
        <position position="289"/>
    </location>
    <ligand>
        <name>chlorophyll a</name>
        <dbReference type="ChEBI" id="CHEBI:58416"/>
        <label>1</label>
    </ligand>
</feature>
<dbReference type="GO" id="GO:0009507">
    <property type="term" value="C:chloroplast"/>
    <property type="evidence" value="ECO:0007669"/>
    <property type="project" value="UniProtKB-SubCell"/>
</dbReference>
<keyword evidence="13" id="KW-1185">Reference proteome</keyword>
<dbReference type="Proteomes" id="UP000095751">
    <property type="component" value="Unassembled WGS sequence"/>
</dbReference>
<evidence type="ECO:0000256" key="3">
    <source>
        <dbReference type="ARBA" id="ARBA00005933"/>
    </source>
</evidence>
<evidence type="ECO:0000256" key="1">
    <source>
        <dbReference type="ARBA" id="ARBA00004022"/>
    </source>
</evidence>
<dbReference type="AlphaFoldDB" id="A0A1E7FCV6"/>
<proteinExistence type="inferred from homology"/>
<feature type="signal peptide" evidence="11">
    <location>
        <begin position="1"/>
        <end position="18"/>
    </location>
</feature>
<keyword evidence="5" id="KW-0602">Photosynthesis</keyword>
<dbReference type="Gene3D" id="1.10.3460.10">
    <property type="entry name" value="Chlorophyll a/b binding protein domain"/>
    <property type="match status" value="1"/>
</dbReference>
<evidence type="ECO:0000256" key="6">
    <source>
        <dbReference type="ARBA" id="ARBA00022640"/>
    </source>
</evidence>
<keyword evidence="4" id="KW-0150">Chloroplast</keyword>
<evidence type="ECO:0000256" key="5">
    <source>
        <dbReference type="ARBA" id="ARBA00022531"/>
    </source>
</evidence>
<feature type="binding site" evidence="9">
    <location>
        <position position="178"/>
    </location>
    <ligand>
        <name>chlorophyll a</name>
        <dbReference type="ChEBI" id="CHEBI:58416"/>
        <label>1</label>
    </ligand>
</feature>
<dbReference type="InParanoid" id="A0A1E7FCV6"/>
<evidence type="ECO:0000256" key="8">
    <source>
        <dbReference type="ARBA" id="ARBA00044011"/>
    </source>
</evidence>
<feature type="binding site" evidence="9">
    <location>
        <position position="284"/>
    </location>
    <ligand>
        <name>chlorophyll a</name>
        <dbReference type="ChEBI" id="CHEBI:58416"/>
        <label>1</label>
    </ligand>
</feature>
<keyword evidence="6" id="KW-0934">Plastid</keyword>
<keyword evidence="9" id="KW-0148">Chlorophyll</keyword>
<evidence type="ECO:0000256" key="7">
    <source>
        <dbReference type="ARBA" id="ARBA00023243"/>
    </source>
</evidence>
<dbReference type="InterPro" id="IPR022796">
    <property type="entry name" value="Chloroa_b-bind"/>
</dbReference>
<organism evidence="12 13">
    <name type="scientific">Fragilariopsis cylindrus CCMP1102</name>
    <dbReference type="NCBI Taxonomy" id="635003"/>
    <lineage>
        <taxon>Eukaryota</taxon>
        <taxon>Sar</taxon>
        <taxon>Stramenopiles</taxon>
        <taxon>Ochrophyta</taxon>
        <taxon>Bacillariophyta</taxon>
        <taxon>Bacillariophyceae</taxon>
        <taxon>Bacillariophycidae</taxon>
        <taxon>Bacillariales</taxon>
        <taxon>Bacillariaceae</taxon>
        <taxon>Fragilariopsis</taxon>
    </lineage>
</organism>
<keyword evidence="7" id="KW-0437">Light-harvesting polypeptide</keyword>
<accession>A0A1E7FCV6</accession>
<name>A0A1E7FCV6_9STRA</name>
<comment type="subunit">
    <text evidence="8">The LHC complex of chromophytic algae is composed of fucoxanthin, chlorophyll A and C bound non-covalently by fucoxanthin chlorophyll proteins (FCPs). The ratio of the pigments in LHC; fucoxanthin: chlorophyll C: chlorophyll A; (0.6-1): (0.1-0.3): (1).</text>
</comment>
<evidence type="ECO:0000256" key="4">
    <source>
        <dbReference type="ARBA" id="ARBA00022528"/>
    </source>
</evidence>
<dbReference type="GO" id="GO:0009765">
    <property type="term" value="P:photosynthesis, light harvesting"/>
    <property type="evidence" value="ECO:0007669"/>
    <property type="project" value="InterPro"/>
</dbReference>
<dbReference type="GO" id="GO:0016168">
    <property type="term" value="F:chlorophyll binding"/>
    <property type="evidence" value="ECO:0007669"/>
    <property type="project" value="UniProtKB-KW"/>
</dbReference>